<dbReference type="NCBIfam" id="TIGR00665">
    <property type="entry name" value="DnaB"/>
    <property type="match status" value="1"/>
</dbReference>
<dbReference type="InterPro" id="IPR007692">
    <property type="entry name" value="DNA_helicase_DnaB"/>
</dbReference>
<dbReference type="InterPro" id="IPR016136">
    <property type="entry name" value="DNA_helicase_N/primase_C"/>
</dbReference>
<keyword evidence="2" id="KW-0639">Primosome</keyword>
<protein>
    <recommendedName>
        <fullName evidence="10">DNA 5'-3' helicase</fullName>
        <ecNumber evidence="10">5.6.2.3</ecNumber>
    </recommendedName>
</protein>
<keyword evidence="3" id="KW-0235">DNA replication</keyword>
<comment type="caution">
    <text evidence="13">The sequence shown here is derived from an EMBL/GenBank/DDBJ whole genome shotgun (WGS) entry which is preliminary data.</text>
</comment>
<dbReference type="InterPro" id="IPR003593">
    <property type="entry name" value="AAA+_ATPase"/>
</dbReference>
<dbReference type="Gene3D" id="1.10.860.10">
    <property type="entry name" value="DNAb Helicase, Chain A"/>
    <property type="match status" value="1"/>
</dbReference>
<dbReference type="GO" id="GO:0005829">
    <property type="term" value="C:cytosol"/>
    <property type="evidence" value="ECO:0007669"/>
    <property type="project" value="TreeGrafter"/>
</dbReference>
<dbReference type="Pfam" id="PF03796">
    <property type="entry name" value="DnaB_C"/>
    <property type="match status" value="1"/>
</dbReference>
<evidence type="ECO:0000256" key="7">
    <source>
        <dbReference type="ARBA" id="ARBA00022840"/>
    </source>
</evidence>
<dbReference type="GO" id="GO:0005524">
    <property type="term" value="F:ATP binding"/>
    <property type="evidence" value="ECO:0007669"/>
    <property type="project" value="UniProtKB-KW"/>
</dbReference>
<dbReference type="GO" id="GO:0042802">
    <property type="term" value="F:identical protein binding"/>
    <property type="evidence" value="ECO:0007669"/>
    <property type="project" value="UniProtKB-ARBA"/>
</dbReference>
<dbReference type="InterPro" id="IPR007694">
    <property type="entry name" value="DNA_helicase_DnaB-like_C"/>
</dbReference>
<organism evidence="13">
    <name type="scientific">marine sediment metagenome</name>
    <dbReference type="NCBI Taxonomy" id="412755"/>
    <lineage>
        <taxon>unclassified sequences</taxon>
        <taxon>metagenomes</taxon>
        <taxon>ecological metagenomes</taxon>
    </lineage>
</organism>
<dbReference type="EMBL" id="LAZR01064835">
    <property type="protein sequence ID" value="KKK56744.1"/>
    <property type="molecule type" value="Genomic_DNA"/>
</dbReference>
<feature type="domain" description="SF4 helicase" evidence="12">
    <location>
        <begin position="64"/>
        <end position="330"/>
    </location>
</feature>
<evidence type="ECO:0000256" key="9">
    <source>
        <dbReference type="ARBA" id="ARBA00023235"/>
    </source>
</evidence>
<keyword evidence="4" id="KW-0547">Nucleotide-binding</keyword>
<dbReference type="SUPFAM" id="SSF52540">
    <property type="entry name" value="P-loop containing nucleoside triphosphate hydrolases"/>
    <property type="match status" value="1"/>
</dbReference>
<evidence type="ECO:0000259" key="12">
    <source>
        <dbReference type="PROSITE" id="PS51199"/>
    </source>
</evidence>
<keyword evidence="8" id="KW-0238">DNA-binding</keyword>
<evidence type="ECO:0000256" key="4">
    <source>
        <dbReference type="ARBA" id="ARBA00022741"/>
    </source>
</evidence>
<gene>
    <name evidence="13" type="ORF">LCGC14_3061460</name>
</gene>
<dbReference type="PANTHER" id="PTHR30153">
    <property type="entry name" value="REPLICATIVE DNA HELICASE DNAB"/>
    <property type="match status" value="1"/>
</dbReference>
<evidence type="ECO:0000256" key="1">
    <source>
        <dbReference type="ARBA" id="ARBA00008428"/>
    </source>
</evidence>
<evidence type="ECO:0000256" key="3">
    <source>
        <dbReference type="ARBA" id="ARBA00022705"/>
    </source>
</evidence>
<dbReference type="GO" id="GO:0043139">
    <property type="term" value="F:5'-3' DNA helicase activity"/>
    <property type="evidence" value="ECO:0007669"/>
    <property type="project" value="UniProtKB-EC"/>
</dbReference>
<evidence type="ECO:0000256" key="11">
    <source>
        <dbReference type="ARBA" id="ARBA00048954"/>
    </source>
</evidence>
<dbReference type="Gene3D" id="3.40.50.300">
    <property type="entry name" value="P-loop containing nucleotide triphosphate hydrolases"/>
    <property type="match status" value="1"/>
</dbReference>
<dbReference type="SMART" id="SM00382">
    <property type="entry name" value="AAA"/>
    <property type="match status" value="1"/>
</dbReference>
<accession>A0A0F8YRH8</accession>
<evidence type="ECO:0000256" key="5">
    <source>
        <dbReference type="ARBA" id="ARBA00022801"/>
    </source>
</evidence>
<dbReference type="EC" id="5.6.2.3" evidence="10"/>
<dbReference type="InterPro" id="IPR027417">
    <property type="entry name" value="P-loop_NTPase"/>
</dbReference>
<name>A0A0F8YRH8_9ZZZZ</name>
<dbReference type="FunFam" id="3.40.50.300:FF:000076">
    <property type="entry name" value="Replicative DNA helicase"/>
    <property type="match status" value="1"/>
</dbReference>
<comment type="catalytic activity">
    <reaction evidence="11">
        <text>ATP + H2O = ADP + phosphate + H(+)</text>
        <dbReference type="Rhea" id="RHEA:13065"/>
        <dbReference type="ChEBI" id="CHEBI:15377"/>
        <dbReference type="ChEBI" id="CHEBI:15378"/>
        <dbReference type="ChEBI" id="CHEBI:30616"/>
        <dbReference type="ChEBI" id="CHEBI:43474"/>
        <dbReference type="ChEBI" id="CHEBI:456216"/>
        <dbReference type="EC" id="5.6.2.3"/>
    </reaction>
</comment>
<keyword evidence="7" id="KW-0067">ATP-binding</keyword>
<keyword evidence="5" id="KW-0378">Hydrolase</keyword>
<reference evidence="13" key="1">
    <citation type="journal article" date="2015" name="Nature">
        <title>Complex archaea that bridge the gap between prokaryotes and eukaryotes.</title>
        <authorList>
            <person name="Spang A."/>
            <person name="Saw J.H."/>
            <person name="Jorgensen S.L."/>
            <person name="Zaremba-Niedzwiedzka K."/>
            <person name="Martijn J."/>
            <person name="Lind A.E."/>
            <person name="van Eijk R."/>
            <person name="Schleper C."/>
            <person name="Guy L."/>
            <person name="Ettema T.J."/>
        </authorList>
    </citation>
    <scope>NUCLEOTIDE SEQUENCE</scope>
</reference>
<dbReference type="CDD" id="cd00984">
    <property type="entry name" value="DnaB_C"/>
    <property type="match status" value="1"/>
</dbReference>
<keyword evidence="9" id="KW-0413">Isomerase</keyword>
<sequence length="330" mass="36765">RSLIIAATQIASLGYHPGADVDRIVDQAESLIFGVAEKRVSESFSHIKDLLVESFEKIEHLYEKKASVTGVPTGFKDLDDKTSGLHPSDLIIVAARPSMGKTSLALSMAQNIALNEKVPVAIFSLEMSRQQLVQRLMCAEARVDSQSLRTGNLNEDDWPKLSSAVGRLAETQIFIDDSPNINILELRAKARRLMAKEKLGLIIVDYLQLMQGHKRADSRQQEISEISRALKILARELNVPVMALSQLSRAVEQRGGEKRPMLSDLRDSGAIEQDADVVMFIYRDEYYNENSEEKGTAEIIISKHRNGPTGTVRLVFLEAYTRFANLASNK</sequence>
<keyword evidence="6" id="KW-0347">Helicase</keyword>
<proteinExistence type="inferred from homology"/>
<dbReference type="AlphaFoldDB" id="A0A0F8YRH8"/>
<evidence type="ECO:0000256" key="10">
    <source>
        <dbReference type="ARBA" id="ARBA00044969"/>
    </source>
</evidence>
<evidence type="ECO:0000256" key="6">
    <source>
        <dbReference type="ARBA" id="ARBA00022806"/>
    </source>
</evidence>
<dbReference type="PROSITE" id="PS51199">
    <property type="entry name" value="SF4_HELICASE"/>
    <property type="match status" value="1"/>
</dbReference>
<comment type="similarity">
    <text evidence="1">Belongs to the helicase family. DnaB subfamily.</text>
</comment>
<evidence type="ECO:0000256" key="2">
    <source>
        <dbReference type="ARBA" id="ARBA00022515"/>
    </source>
</evidence>
<dbReference type="GO" id="GO:0006269">
    <property type="term" value="P:DNA replication, synthesis of primer"/>
    <property type="evidence" value="ECO:0007669"/>
    <property type="project" value="UniProtKB-KW"/>
</dbReference>
<dbReference type="GO" id="GO:0003677">
    <property type="term" value="F:DNA binding"/>
    <property type="evidence" value="ECO:0007669"/>
    <property type="project" value="UniProtKB-KW"/>
</dbReference>
<dbReference type="GO" id="GO:0016787">
    <property type="term" value="F:hydrolase activity"/>
    <property type="evidence" value="ECO:0007669"/>
    <property type="project" value="UniProtKB-KW"/>
</dbReference>
<dbReference type="GO" id="GO:1990077">
    <property type="term" value="C:primosome complex"/>
    <property type="evidence" value="ECO:0007669"/>
    <property type="project" value="UniProtKB-KW"/>
</dbReference>
<feature type="non-terminal residue" evidence="13">
    <location>
        <position position="1"/>
    </location>
</feature>
<evidence type="ECO:0000256" key="8">
    <source>
        <dbReference type="ARBA" id="ARBA00023125"/>
    </source>
</evidence>
<dbReference type="PANTHER" id="PTHR30153:SF2">
    <property type="entry name" value="REPLICATIVE DNA HELICASE"/>
    <property type="match status" value="1"/>
</dbReference>
<evidence type="ECO:0000313" key="13">
    <source>
        <dbReference type="EMBL" id="KKK56744.1"/>
    </source>
</evidence>